<keyword evidence="3" id="KW-1185">Reference proteome</keyword>
<evidence type="ECO:0000256" key="1">
    <source>
        <dbReference type="SAM" id="MobiDB-lite"/>
    </source>
</evidence>
<reference evidence="2 3" key="1">
    <citation type="journal article" date="2018" name="Nat. Ecol. Evol.">
        <title>Pezizomycetes genomes reveal the molecular basis of ectomycorrhizal truffle lifestyle.</title>
        <authorList>
            <person name="Murat C."/>
            <person name="Payen T."/>
            <person name="Noel B."/>
            <person name="Kuo A."/>
            <person name="Morin E."/>
            <person name="Chen J."/>
            <person name="Kohler A."/>
            <person name="Krizsan K."/>
            <person name="Balestrini R."/>
            <person name="Da Silva C."/>
            <person name="Montanini B."/>
            <person name="Hainaut M."/>
            <person name="Levati E."/>
            <person name="Barry K.W."/>
            <person name="Belfiori B."/>
            <person name="Cichocki N."/>
            <person name="Clum A."/>
            <person name="Dockter R.B."/>
            <person name="Fauchery L."/>
            <person name="Guy J."/>
            <person name="Iotti M."/>
            <person name="Le Tacon F."/>
            <person name="Lindquist E.A."/>
            <person name="Lipzen A."/>
            <person name="Malagnac F."/>
            <person name="Mello A."/>
            <person name="Molinier V."/>
            <person name="Miyauchi S."/>
            <person name="Poulain J."/>
            <person name="Riccioni C."/>
            <person name="Rubini A."/>
            <person name="Sitrit Y."/>
            <person name="Splivallo R."/>
            <person name="Traeger S."/>
            <person name="Wang M."/>
            <person name="Zifcakova L."/>
            <person name="Wipf D."/>
            <person name="Zambonelli A."/>
            <person name="Paolocci F."/>
            <person name="Nowrousian M."/>
            <person name="Ottonello S."/>
            <person name="Baldrian P."/>
            <person name="Spatafora J.W."/>
            <person name="Henrissat B."/>
            <person name="Nagy L.G."/>
            <person name="Aury J.M."/>
            <person name="Wincker P."/>
            <person name="Grigoriev I.V."/>
            <person name="Bonfante P."/>
            <person name="Martin F.M."/>
        </authorList>
    </citation>
    <scope>NUCLEOTIDE SEQUENCE [LARGE SCALE GENOMIC DNA]</scope>
    <source>
        <strain evidence="2 3">CCBAS932</strain>
    </source>
</reference>
<name>A0A3N4KIG8_9PEZI</name>
<feature type="region of interest" description="Disordered" evidence="1">
    <location>
        <begin position="1"/>
        <end position="21"/>
    </location>
</feature>
<dbReference type="OrthoDB" id="5361965at2759"/>
<accession>A0A3N4KIG8</accession>
<dbReference type="AlphaFoldDB" id="A0A3N4KIG8"/>
<proteinExistence type="predicted"/>
<evidence type="ECO:0000313" key="2">
    <source>
        <dbReference type="EMBL" id="RPB10346.1"/>
    </source>
</evidence>
<sequence>MNPSSATPTDAGKDLESGRSESVSLQAIQMVPNSICTSQSTEKITIECKIMVIMDTSHKVLEVRETELSAQGRSTPQTPLLPEPSSSITIRRPVSPTDEFLMRQKTSPPPGMVTLMGSMGALLKDHFEDKCFHEEHYGPFYNEFYKRYIKKHQPLKMRMEDLVEITMTTRLPNGSIRSYRSGEIPTL</sequence>
<feature type="region of interest" description="Disordered" evidence="1">
    <location>
        <begin position="67"/>
        <end position="91"/>
    </location>
</feature>
<dbReference type="InParanoid" id="A0A3N4KIG8"/>
<protein>
    <submittedName>
        <fullName evidence="2">Uncharacterized protein</fullName>
    </submittedName>
</protein>
<gene>
    <name evidence="2" type="ORF">P167DRAFT_576244</name>
</gene>
<dbReference type="EMBL" id="ML119143">
    <property type="protein sequence ID" value="RPB10346.1"/>
    <property type="molecule type" value="Genomic_DNA"/>
</dbReference>
<dbReference type="Proteomes" id="UP000277580">
    <property type="component" value="Unassembled WGS sequence"/>
</dbReference>
<evidence type="ECO:0000313" key="3">
    <source>
        <dbReference type="Proteomes" id="UP000277580"/>
    </source>
</evidence>
<organism evidence="2 3">
    <name type="scientific">Morchella conica CCBAS932</name>
    <dbReference type="NCBI Taxonomy" id="1392247"/>
    <lineage>
        <taxon>Eukaryota</taxon>
        <taxon>Fungi</taxon>
        <taxon>Dikarya</taxon>
        <taxon>Ascomycota</taxon>
        <taxon>Pezizomycotina</taxon>
        <taxon>Pezizomycetes</taxon>
        <taxon>Pezizales</taxon>
        <taxon>Morchellaceae</taxon>
        <taxon>Morchella</taxon>
    </lineage>
</organism>
<feature type="compositionally biased region" description="Polar residues" evidence="1">
    <location>
        <begin position="68"/>
        <end position="89"/>
    </location>
</feature>